<dbReference type="Gene3D" id="1.20.58.340">
    <property type="entry name" value="Magnesium transport protein CorA, transmembrane region"/>
    <property type="match status" value="1"/>
</dbReference>
<name>A0A4Z1NNK1_9PEZI</name>
<feature type="transmembrane region" description="Helical" evidence="2">
    <location>
        <begin position="146"/>
        <end position="166"/>
    </location>
</feature>
<dbReference type="Proteomes" id="UP000298493">
    <property type="component" value="Unassembled WGS sequence"/>
</dbReference>
<feature type="transmembrane region" description="Helical" evidence="2">
    <location>
        <begin position="178"/>
        <end position="199"/>
    </location>
</feature>
<dbReference type="STRING" id="86259.A0A4Z1NNK1"/>
<keyword evidence="2" id="KW-0812">Transmembrane</keyword>
<accession>A0A4Z1NNK1</accession>
<gene>
    <name evidence="3" type="ORF">E6O75_ATG08024</name>
</gene>
<keyword evidence="2" id="KW-1133">Transmembrane helix</keyword>
<reference evidence="3 4" key="1">
    <citation type="submission" date="2019-04" db="EMBL/GenBank/DDBJ databases">
        <title>High contiguity whole genome sequence and gene annotation resource for two Venturia nashicola isolates.</title>
        <authorList>
            <person name="Prokchorchik M."/>
            <person name="Won K."/>
            <person name="Lee Y."/>
            <person name="Choi E.D."/>
            <person name="Segonzac C."/>
            <person name="Sohn K.H."/>
        </authorList>
    </citation>
    <scope>NUCLEOTIDE SEQUENCE [LARGE SCALE GENOMIC DNA]</scope>
    <source>
        <strain evidence="3 4">PRI2</strain>
    </source>
</reference>
<evidence type="ECO:0000256" key="2">
    <source>
        <dbReference type="SAM" id="Phobius"/>
    </source>
</evidence>
<protein>
    <submittedName>
        <fullName evidence="3">Uncharacterized protein</fullName>
    </submittedName>
</protein>
<proteinExistence type="predicted"/>
<feature type="transmembrane region" description="Helical" evidence="2">
    <location>
        <begin position="268"/>
        <end position="290"/>
    </location>
</feature>
<feature type="compositionally biased region" description="Basic residues" evidence="1">
    <location>
        <begin position="308"/>
        <end position="322"/>
    </location>
</feature>
<keyword evidence="2" id="KW-0472">Membrane</keyword>
<organism evidence="3 4">
    <name type="scientific">Venturia nashicola</name>
    <dbReference type="NCBI Taxonomy" id="86259"/>
    <lineage>
        <taxon>Eukaryota</taxon>
        <taxon>Fungi</taxon>
        <taxon>Dikarya</taxon>
        <taxon>Ascomycota</taxon>
        <taxon>Pezizomycotina</taxon>
        <taxon>Dothideomycetes</taxon>
        <taxon>Pleosporomycetidae</taxon>
        <taxon>Venturiales</taxon>
        <taxon>Venturiaceae</taxon>
        <taxon>Venturia</taxon>
    </lineage>
</organism>
<dbReference type="AlphaFoldDB" id="A0A4Z1NNK1"/>
<comment type="caution">
    <text evidence="3">The sequence shown here is derived from an EMBL/GenBank/DDBJ whole genome shotgun (WGS) entry which is preliminary data.</text>
</comment>
<evidence type="ECO:0000313" key="3">
    <source>
        <dbReference type="EMBL" id="TID15696.1"/>
    </source>
</evidence>
<feature type="transmembrane region" description="Helical" evidence="2">
    <location>
        <begin position="241"/>
        <end position="262"/>
    </location>
</feature>
<dbReference type="EMBL" id="SNSC02000020">
    <property type="protein sequence ID" value="TID15696.1"/>
    <property type="molecule type" value="Genomic_DNA"/>
</dbReference>
<feature type="region of interest" description="Disordered" evidence="1">
    <location>
        <begin position="301"/>
        <end position="322"/>
    </location>
</feature>
<sequence>MLDRVCYTLSGQGLSMPASSDVPYFGRMILETVMADITDLITVIDVSLDEIARLSVSMTPTQLHEQALHWRSVLSRFQYQSRRLPAQLNQFSKFMEVQDDDCPKSILPEIDAALERVNMAYGSLRAEMSIMGARRSMEEAESVSKLTELAFLFISLSFAASLFSMQVDVLQSDDGIPFKYFIITAISLITFAFATRLIARSKSLLWFTTICSKDIRQFSNLSEGDLITTCQFIVWCLRRALWDISIFVIIGGLLATPLVFFWKRKLDIGFSVAVSLIIGIMDLALLVFVADPIRSGFKRRSGGVGRRGGGRVVRRRGSPTVV</sequence>
<keyword evidence="4" id="KW-1185">Reference proteome</keyword>
<evidence type="ECO:0000256" key="1">
    <source>
        <dbReference type="SAM" id="MobiDB-lite"/>
    </source>
</evidence>
<evidence type="ECO:0000313" key="4">
    <source>
        <dbReference type="Proteomes" id="UP000298493"/>
    </source>
</evidence>